<keyword evidence="3" id="KW-0808">Transferase</keyword>
<dbReference type="AlphaFoldDB" id="A0A2S0NAL6"/>
<dbReference type="InterPro" id="IPR036282">
    <property type="entry name" value="Glutathione-S-Trfase_C_sf"/>
</dbReference>
<keyword evidence="4" id="KW-1185">Reference proteome</keyword>
<dbReference type="SUPFAM" id="SSF47616">
    <property type="entry name" value="GST C-terminal domain-like"/>
    <property type="match status" value="1"/>
</dbReference>
<dbReference type="SUPFAM" id="SSF52833">
    <property type="entry name" value="Thioredoxin-like"/>
    <property type="match status" value="1"/>
</dbReference>
<dbReference type="InterPro" id="IPR040079">
    <property type="entry name" value="Glutathione_S-Trfase"/>
</dbReference>
<sequence>MIRLHDHPLSGNGHKVRMLLSMLGLAHEHVFRDVPSGRPQQEEEFAALNPLLQIPILEDGGTVIWDSQAILVYLARRYGPDWFPLEPEPAARVVQWLSFATNEINNSLQQARLYYLLGEHIDIELMTRRGLRVLTILDRELAGRSWLAADRATIADLACYPYVGLSRQGKLPLDDFRHVIDWMERIEAMPGYVPMPGLLGTPPIP</sequence>
<dbReference type="InterPro" id="IPR036249">
    <property type="entry name" value="Thioredoxin-like_sf"/>
</dbReference>
<feature type="domain" description="GST C-terminal" evidence="2">
    <location>
        <begin position="86"/>
        <end position="203"/>
    </location>
</feature>
<dbReference type="Gene3D" id="1.20.1050.10">
    <property type="match status" value="1"/>
</dbReference>
<evidence type="ECO:0000313" key="3">
    <source>
        <dbReference type="EMBL" id="AVO45136.1"/>
    </source>
</evidence>
<dbReference type="CDD" id="cd03056">
    <property type="entry name" value="GST_N_4"/>
    <property type="match status" value="1"/>
</dbReference>
<dbReference type="Pfam" id="PF00043">
    <property type="entry name" value="GST_C"/>
    <property type="match status" value="1"/>
</dbReference>
<dbReference type="InterPro" id="IPR004045">
    <property type="entry name" value="Glutathione_S-Trfase_N"/>
</dbReference>
<dbReference type="PROSITE" id="PS50404">
    <property type="entry name" value="GST_NTER"/>
    <property type="match status" value="1"/>
</dbReference>
<dbReference type="RefSeq" id="WP_106748477.1">
    <property type="nucleotide sequence ID" value="NZ_CP027668.1"/>
</dbReference>
<accession>A0A2S0NAL6</accession>
<protein>
    <submittedName>
        <fullName evidence="3">Glutathione S-transferase</fullName>
    </submittedName>
</protein>
<feature type="domain" description="GST N-terminal" evidence="1">
    <location>
        <begin position="1"/>
        <end position="82"/>
    </location>
</feature>
<dbReference type="InterPro" id="IPR010987">
    <property type="entry name" value="Glutathione-S-Trfase_C-like"/>
</dbReference>
<dbReference type="EMBL" id="CP027668">
    <property type="protein sequence ID" value="AVO45136.1"/>
    <property type="molecule type" value="Genomic_DNA"/>
</dbReference>
<dbReference type="PROSITE" id="PS50405">
    <property type="entry name" value="GST_CTER"/>
    <property type="match status" value="1"/>
</dbReference>
<dbReference type="InterPro" id="IPR004046">
    <property type="entry name" value="GST_C"/>
</dbReference>
<dbReference type="Proteomes" id="UP000237889">
    <property type="component" value="Chromosome"/>
</dbReference>
<dbReference type="GO" id="GO:0016740">
    <property type="term" value="F:transferase activity"/>
    <property type="evidence" value="ECO:0007669"/>
    <property type="project" value="UniProtKB-KW"/>
</dbReference>
<dbReference type="PANTHER" id="PTHR44051">
    <property type="entry name" value="GLUTATHIONE S-TRANSFERASE-RELATED"/>
    <property type="match status" value="1"/>
</dbReference>
<evidence type="ECO:0000313" key="4">
    <source>
        <dbReference type="Proteomes" id="UP000237889"/>
    </source>
</evidence>
<dbReference type="Pfam" id="PF13417">
    <property type="entry name" value="GST_N_3"/>
    <property type="match status" value="1"/>
</dbReference>
<dbReference type="SFLD" id="SFLDS00019">
    <property type="entry name" value="Glutathione_Transferase_(cytos"/>
    <property type="match status" value="1"/>
</dbReference>
<evidence type="ECO:0000259" key="1">
    <source>
        <dbReference type="PROSITE" id="PS50404"/>
    </source>
</evidence>
<dbReference type="PANTHER" id="PTHR44051:SF2">
    <property type="entry name" value="HYPOTHETICAL GLUTATHIONE S-TRANSFERASE LIKE PROTEIN"/>
    <property type="match status" value="1"/>
</dbReference>
<dbReference type="SFLD" id="SFLDG01151">
    <property type="entry name" value="Main.2:_Nu-like"/>
    <property type="match status" value="1"/>
</dbReference>
<dbReference type="OrthoDB" id="9810080at2"/>
<name>A0A2S0NAL6_9HYPH</name>
<organism evidence="3 4">
    <name type="scientific">Phreatobacter cathodiphilus</name>
    <dbReference type="NCBI Taxonomy" id="1868589"/>
    <lineage>
        <taxon>Bacteria</taxon>
        <taxon>Pseudomonadati</taxon>
        <taxon>Pseudomonadota</taxon>
        <taxon>Alphaproteobacteria</taxon>
        <taxon>Hyphomicrobiales</taxon>
        <taxon>Phreatobacteraceae</taxon>
        <taxon>Phreatobacter</taxon>
    </lineage>
</organism>
<reference evidence="3 4" key="1">
    <citation type="submission" date="2018-03" db="EMBL/GenBank/DDBJ databases">
        <title>Genome sequencing of Phreatobacter sp.</title>
        <authorList>
            <person name="Kim S.-J."/>
            <person name="Heo J."/>
            <person name="Kwon S.-W."/>
        </authorList>
    </citation>
    <scope>NUCLEOTIDE SEQUENCE [LARGE SCALE GENOMIC DNA]</scope>
    <source>
        <strain evidence="3 4">S-12</strain>
    </source>
</reference>
<proteinExistence type="predicted"/>
<gene>
    <name evidence="3" type="ORF">C6569_08715</name>
</gene>
<dbReference type="KEGG" id="phr:C6569_08715"/>
<evidence type="ECO:0000259" key="2">
    <source>
        <dbReference type="PROSITE" id="PS50405"/>
    </source>
</evidence>
<dbReference type="Gene3D" id="3.40.30.10">
    <property type="entry name" value="Glutaredoxin"/>
    <property type="match status" value="1"/>
</dbReference>
<dbReference type="SFLD" id="SFLDG00358">
    <property type="entry name" value="Main_(cytGST)"/>
    <property type="match status" value="1"/>
</dbReference>